<sequence length="163" mass="18126">ASKIYGEAAFEVLAKAQALERQGKSILHFEIGEPDMETPENIANAGIRAIQEKKTHYVSSVGLLELRKAVQNEVEKTRGYRPDMKQIVITPGLKPGIFFSMLSIVNSGDEVIYQGPGYPTYGSVTSFLGAKSILIPLLEENEFRMNPDDIKERITEKTKLIIV</sequence>
<gene>
    <name evidence="7" type="ORF">S12H4_24310</name>
</gene>
<dbReference type="InterPro" id="IPR015421">
    <property type="entry name" value="PyrdxlP-dep_Trfase_major"/>
</dbReference>
<dbReference type="CDD" id="cd00609">
    <property type="entry name" value="AAT_like"/>
    <property type="match status" value="1"/>
</dbReference>
<proteinExistence type="inferred from homology"/>
<dbReference type="InterPro" id="IPR004839">
    <property type="entry name" value="Aminotransferase_I/II_large"/>
</dbReference>
<dbReference type="Pfam" id="PF00155">
    <property type="entry name" value="Aminotran_1_2"/>
    <property type="match status" value="1"/>
</dbReference>
<dbReference type="SUPFAM" id="SSF53383">
    <property type="entry name" value="PLP-dependent transferases"/>
    <property type="match status" value="1"/>
</dbReference>
<dbReference type="Gene3D" id="3.40.640.10">
    <property type="entry name" value="Type I PLP-dependent aspartate aminotransferase-like (Major domain)"/>
    <property type="match status" value="1"/>
</dbReference>
<dbReference type="GO" id="GO:0006520">
    <property type="term" value="P:amino acid metabolic process"/>
    <property type="evidence" value="ECO:0007669"/>
    <property type="project" value="InterPro"/>
</dbReference>
<comment type="similarity">
    <text evidence="2">Belongs to the class-I pyridoxal-phosphate-dependent aminotransferase family.</text>
</comment>
<dbReference type="GO" id="GO:0008483">
    <property type="term" value="F:transaminase activity"/>
    <property type="evidence" value="ECO:0007669"/>
    <property type="project" value="UniProtKB-KW"/>
</dbReference>
<dbReference type="EMBL" id="BARW01013158">
    <property type="protein sequence ID" value="GAI76793.1"/>
    <property type="molecule type" value="Genomic_DNA"/>
</dbReference>
<dbReference type="InterPro" id="IPR050596">
    <property type="entry name" value="AspAT/PAT-like"/>
</dbReference>
<comment type="cofactor">
    <cofactor evidence="1">
        <name>pyridoxal 5'-phosphate</name>
        <dbReference type="ChEBI" id="CHEBI:597326"/>
    </cofactor>
</comment>
<keyword evidence="3" id="KW-0032">Aminotransferase</keyword>
<evidence type="ECO:0000256" key="2">
    <source>
        <dbReference type="ARBA" id="ARBA00007441"/>
    </source>
</evidence>
<protein>
    <recommendedName>
        <fullName evidence="6">Aminotransferase class I/classII large domain-containing protein</fullName>
    </recommendedName>
</protein>
<dbReference type="AlphaFoldDB" id="X1R8A6"/>
<organism evidence="7">
    <name type="scientific">marine sediment metagenome</name>
    <dbReference type="NCBI Taxonomy" id="412755"/>
    <lineage>
        <taxon>unclassified sequences</taxon>
        <taxon>metagenomes</taxon>
        <taxon>ecological metagenomes</taxon>
    </lineage>
</organism>
<evidence type="ECO:0000259" key="6">
    <source>
        <dbReference type="Pfam" id="PF00155"/>
    </source>
</evidence>
<comment type="caution">
    <text evidence="7">The sequence shown here is derived from an EMBL/GenBank/DDBJ whole genome shotgun (WGS) entry which is preliminary data.</text>
</comment>
<feature type="domain" description="Aminotransferase class I/classII large" evidence="6">
    <location>
        <begin position="26"/>
        <end position="163"/>
    </location>
</feature>
<keyword evidence="4" id="KW-0808">Transferase</keyword>
<reference evidence="7" key="1">
    <citation type="journal article" date="2014" name="Front. Microbiol.">
        <title>High frequency of phylogenetically diverse reductive dehalogenase-homologous genes in deep subseafloor sedimentary metagenomes.</title>
        <authorList>
            <person name="Kawai M."/>
            <person name="Futagami T."/>
            <person name="Toyoda A."/>
            <person name="Takaki Y."/>
            <person name="Nishi S."/>
            <person name="Hori S."/>
            <person name="Arai W."/>
            <person name="Tsubouchi T."/>
            <person name="Morono Y."/>
            <person name="Uchiyama I."/>
            <person name="Ito T."/>
            <person name="Fujiyama A."/>
            <person name="Inagaki F."/>
            <person name="Takami H."/>
        </authorList>
    </citation>
    <scope>NUCLEOTIDE SEQUENCE</scope>
    <source>
        <strain evidence="7">Expedition CK06-06</strain>
    </source>
</reference>
<dbReference type="GO" id="GO:0030170">
    <property type="term" value="F:pyridoxal phosphate binding"/>
    <property type="evidence" value="ECO:0007669"/>
    <property type="project" value="InterPro"/>
</dbReference>
<evidence type="ECO:0000313" key="7">
    <source>
        <dbReference type="EMBL" id="GAI76793.1"/>
    </source>
</evidence>
<feature type="non-terminal residue" evidence="7">
    <location>
        <position position="1"/>
    </location>
</feature>
<feature type="non-terminal residue" evidence="7">
    <location>
        <position position="163"/>
    </location>
</feature>
<dbReference type="PANTHER" id="PTHR46383:SF1">
    <property type="entry name" value="ASPARTATE AMINOTRANSFERASE"/>
    <property type="match status" value="1"/>
</dbReference>
<dbReference type="Gene3D" id="3.90.1150.10">
    <property type="entry name" value="Aspartate Aminotransferase, domain 1"/>
    <property type="match status" value="1"/>
</dbReference>
<dbReference type="PANTHER" id="PTHR46383">
    <property type="entry name" value="ASPARTATE AMINOTRANSFERASE"/>
    <property type="match status" value="1"/>
</dbReference>
<evidence type="ECO:0000256" key="4">
    <source>
        <dbReference type="ARBA" id="ARBA00022679"/>
    </source>
</evidence>
<dbReference type="InterPro" id="IPR015424">
    <property type="entry name" value="PyrdxlP-dep_Trfase"/>
</dbReference>
<evidence type="ECO:0000256" key="1">
    <source>
        <dbReference type="ARBA" id="ARBA00001933"/>
    </source>
</evidence>
<evidence type="ECO:0000256" key="3">
    <source>
        <dbReference type="ARBA" id="ARBA00022576"/>
    </source>
</evidence>
<name>X1R8A6_9ZZZZ</name>
<evidence type="ECO:0000256" key="5">
    <source>
        <dbReference type="ARBA" id="ARBA00022898"/>
    </source>
</evidence>
<accession>X1R8A6</accession>
<dbReference type="InterPro" id="IPR015422">
    <property type="entry name" value="PyrdxlP-dep_Trfase_small"/>
</dbReference>
<keyword evidence="5" id="KW-0663">Pyridoxal phosphate</keyword>